<comment type="similarity">
    <text evidence="1">Belongs to the ATP-dependent AMP-binding enzyme family.</text>
</comment>
<gene>
    <name evidence="5" type="ORF">MOPEL_098_00630</name>
</gene>
<protein>
    <submittedName>
        <fullName evidence="5">Putative fatty-acid--CoA ligase</fullName>
    </submittedName>
</protein>
<organism evidence="5 6">
    <name type="scientific">Mobilicoccus pelagius NBRC 104925</name>
    <dbReference type="NCBI Taxonomy" id="1089455"/>
    <lineage>
        <taxon>Bacteria</taxon>
        <taxon>Bacillati</taxon>
        <taxon>Actinomycetota</taxon>
        <taxon>Actinomycetes</taxon>
        <taxon>Micrococcales</taxon>
        <taxon>Dermatophilaceae</taxon>
        <taxon>Mobilicoccus</taxon>
    </lineage>
</organism>
<name>H5UTY8_9MICO</name>
<dbReference type="InterPro" id="IPR042099">
    <property type="entry name" value="ANL_N_sf"/>
</dbReference>
<comment type="caution">
    <text evidence="5">The sequence shown here is derived from an EMBL/GenBank/DDBJ whole genome shotgun (WGS) entry which is preliminary data.</text>
</comment>
<proteinExistence type="inferred from homology"/>
<accession>H5UTY8</accession>
<dbReference type="AlphaFoldDB" id="H5UTY8"/>
<dbReference type="Pfam" id="PF00501">
    <property type="entry name" value="AMP-binding"/>
    <property type="match status" value="1"/>
</dbReference>
<dbReference type="PANTHER" id="PTHR24096:SF149">
    <property type="entry name" value="AMP-BINDING DOMAIN-CONTAINING PROTEIN-RELATED"/>
    <property type="match status" value="1"/>
</dbReference>
<keyword evidence="2 5" id="KW-0436">Ligase</keyword>
<dbReference type="InterPro" id="IPR045851">
    <property type="entry name" value="AMP-bd_C_sf"/>
</dbReference>
<reference evidence="5 6" key="1">
    <citation type="submission" date="2012-02" db="EMBL/GenBank/DDBJ databases">
        <title>Whole genome shotgun sequence of Mobilicoccus pelagius NBRC 104925.</title>
        <authorList>
            <person name="Yoshida Y."/>
            <person name="Hosoyama A."/>
            <person name="Tsuchikane K."/>
            <person name="Katsumata H."/>
            <person name="Yamazaki S."/>
            <person name="Fujita N."/>
        </authorList>
    </citation>
    <scope>NUCLEOTIDE SEQUENCE [LARGE SCALE GENOMIC DNA]</scope>
    <source>
        <strain evidence="5 6">NBRC 104925</strain>
    </source>
</reference>
<sequence>MDLQTYLEDVRARQGAARPADTPSGVIYPLGELTLPGYVAQWAARRPDRAAIVCGATRLTYAHLHQQARAVAAGMQQAGVQRGDRVGIHLPNRPEFIVAALAALRLGAVFVPVNPMFRPQELAHELTDSGAKFLITLDVLTPIVDAVRSDVPDLHTVAVVGDPIEGALAWEDLTATDPGDLPDMGDLDSLAALNYTGGTTGLPKGCEHTQRDMIYTGATALGASGEIETDDFVALCYLPIFWIAGEDLGFLMPIMAGGTSVLMSRWDAGAALDLIEAERVTMMVGTVENYLELIQREDMTARDLSSLRDPAAVSFIRKLDPQIRHLWREAAGSTLREAAYGMTETNTMDATAYGMAEHDRDLNEEPVFCGVPVPGTDIVIRDWATGELVPLGQDGEIHVKSPSVMSGYWRNPQATAEQLRDGWLRTGDSGRLDENGCLHYLGRRKELIKVKGMSVYPAEIEMVLARMDGVASCAVVPSPDPAKGEIPVAFVTANPGATIAADRLQAQAAEQLAPYKVPRVVILESFPMTATGKIRKVELQERAAESGA</sequence>
<dbReference type="STRING" id="1089455.MOPEL_098_00630"/>
<evidence type="ECO:0000313" key="6">
    <source>
        <dbReference type="Proteomes" id="UP000004367"/>
    </source>
</evidence>
<dbReference type="Proteomes" id="UP000004367">
    <property type="component" value="Unassembled WGS sequence"/>
</dbReference>
<dbReference type="OrthoDB" id="9803968at2"/>
<evidence type="ECO:0000313" key="5">
    <source>
        <dbReference type="EMBL" id="GAB49196.1"/>
    </source>
</evidence>
<dbReference type="PANTHER" id="PTHR24096">
    <property type="entry name" value="LONG-CHAIN-FATTY-ACID--COA LIGASE"/>
    <property type="match status" value="1"/>
</dbReference>
<evidence type="ECO:0000256" key="2">
    <source>
        <dbReference type="ARBA" id="ARBA00022598"/>
    </source>
</evidence>
<feature type="domain" description="AMP-binding enzyme C-terminal" evidence="4">
    <location>
        <begin position="459"/>
        <end position="533"/>
    </location>
</feature>
<dbReference type="GO" id="GO:0016405">
    <property type="term" value="F:CoA-ligase activity"/>
    <property type="evidence" value="ECO:0007669"/>
    <property type="project" value="TreeGrafter"/>
</dbReference>
<dbReference type="Gene3D" id="3.30.300.30">
    <property type="match status" value="1"/>
</dbReference>
<evidence type="ECO:0000259" key="3">
    <source>
        <dbReference type="Pfam" id="PF00501"/>
    </source>
</evidence>
<dbReference type="InterPro" id="IPR000873">
    <property type="entry name" value="AMP-dep_synth/lig_dom"/>
</dbReference>
<dbReference type="RefSeq" id="WP_009483093.1">
    <property type="nucleotide sequence ID" value="NZ_BAFE01000075.1"/>
</dbReference>
<dbReference type="PROSITE" id="PS00455">
    <property type="entry name" value="AMP_BINDING"/>
    <property type="match status" value="1"/>
</dbReference>
<dbReference type="eggNOG" id="COG0318">
    <property type="taxonomic scope" value="Bacteria"/>
</dbReference>
<dbReference type="Gene3D" id="3.40.50.12780">
    <property type="entry name" value="N-terminal domain of ligase-like"/>
    <property type="match status" value="1"/>
</dbReference>
<dbReference type="Pfam" id="PF13193">
    <property type="entry name" value="AMP-binding_C"/>
    <property type="match status" value="1"/>
</dbReference>
<feature type="domain" description="AMP-dependent synthetase/ligase" evidence="3">
    <location>
        <begin position="40"/>
        <end position="409"/>
    </location>
</feature>
<dbReference type="InterPro" id="IPR025110">
    <property type="entry name" value="AMP-bd_C"/>
</dbReference>
<dbReference type="EMBL" id="BAFE01000075">
    <property type="protein sequence ID" value="GAB49196.1"/>
    <property type="molecule type" value="Genomic_DNA"/>
</dbReference>
<evidence type="ECO:0000259" key="4">
    <source>
        <dbReference type="Pfam" id="PF13193"/>
    </source>
</evidence>
<dbReference type="SUPFAM" id="SSF56801">
    <property type="entry name" value="Acetyl-CoA synthetase-like"/>
    <property type="match status" value="1"/>
</dbReference>
<dbReference type="InterPro" id="IPR020845">
    <property type="entry name" value="AMP-binding_CS"/>
</dbReference>
<evidence type="ECO:0000256" key="1">
    <source>
        <dbReference type="ARBA" id="ARBA00006432"/>
    </source>
</evidence>
<keyword evidence="6" id="KW-1185">Reference proteome</keyword>